<proteinExistence type="predicted"/>
<keyword evidence="1" id="KW-0614">Plasmid</keyword>
<protein>
    <submittedName>
        <fullName evidence="1">Uncharacterized protein</fullName>
    </submittedName>
</protein>
<reference evidence="1 2" key="1">
    <citation type="submission" date="2019-02" db="EMBL/GenBank/DDBJ databases">
        <title>Deep-cultivation of Planctomycetes and their phenomic and genomic characterization uncovers novel biology.</title>
        <authorList>
            <person name="Wiegand S."/>
            <person name="Jogler M."/>
            <person name="Boedeker C."/>
            <person name="Pinto D."/>
            <person name="Vollmers J."/>
            <person name="Rivas-Marin E."/>
            <person name="Kohn T."/>
            <person name="Peeters S.H."/>
            <person name="Heuer A."/>
            <person name="Rast P."/>
            <person name="Oberbeckmann S."/>
            <person name="Bunk B."/>
            <person name="Jeske O."/>
            <person name="Meyerdierks A."/>
            <person name="Storesund J.E."/>
            <person name="Kallscheuer N."/>
            <person name="Luecker S."/>
            <person name="Lage O.M."/>
            <person name="Pohl T."/>
            <person name="Merkel B.J."/>
            <person name="Hornburger P."/>
            <person name="Mueller R.-W."/>
            <person name="Bruemmer F."/>
            <person name="Labrenz M."/>
            <person name="Spormann A.M."/>
            <person name="Op den Camp H."/>
            <person name="Overmann J."/>
            <person name="Amann R."/>
            <person name="Jetten M.S.M."/>
            <person name="Mascher T."/>
            <person name="Medema M.H."/>
            <person name="Devos D.P."/>
            <person name="Kaster A.-K."/>
            <person name="Ovreas L."/>
            <person name="Rohde M."/>
            <person name="Galperin M.Y."/>
            <person name="Jogler C."/>
        </authorList>
    </citation>
    <scope>NUCLEOTIDE SEQUENCE [LARGE SCALE GENOMIC DNA]</scope>
    <source>
        <strain evidence="1 2">ElP</strain>
        <plasmid evidence="2">pelp_3</plasmid>
    </source>
</reference>
<dbReference type="KEGG" id="tpla:ElP_75100"/>
<accession>A0A518HFB6</accession>
<name>A0A518HFB6_9BACT</name>
<dbReference type="EMBL" id="CP036429">
    <property type="protein sequence ID" value="QDV39539.1"/>
    <property type="molecule type" value="Genomic_DNA"/>
</dbReference>
<dbReference type="RefSeq" id="WP_231749933.1">
    <property type="nucleotide sequence ID" value="NZ_CP036429.1"/>
</dbReference>
<evidence type="ECO:0000313" key="2">
    <source>
        <dbReference type="Proteomes" id="UP000317835"/>
    </source>
</evidence>
<sequence>MWTPEPAAGAAFAEGLTARLVSGEAIRQALERLGGVGWRRAEDWITSPGPSYLRKERA</sequence>
<evidence type="ECO:0000313" key="1">
    <source>
        <dbReference type="EMBL" id="QDV39539.1"/>
    </source>
</evidence>
<keyword evidence="2" id="KW-1185">Reference proteome</keyword>
<dbReference type="Proteomes" id="UP000317835">
    <property type="component" value="Plasmid pElP_3"/>
</dbReference>
<organism evidence="1 2">
    <name type="scientific">Tautonia plasticadhaerens</name>
    <dbReference type="NCBI Taxonomy" id="2527974"/>
    <lineage>
        <taxon>Bacteria</taxon>
        <taxon>Pseudomonadati</taxon>
        <taxon>Planctomycetota</taxon>
        <taxon>Planctomycetia</taxon>
        <taxon>Isosphaerales</taxon>
        <taxon>Isosphaeraceae</taxon>
        <taxon>Tautonia</taxon>
    </lineage>
</organism>
<geneLocation type="plasmid" evidence="2">
    <name>pelp_3</name>
</geneLocation>
<gene>
    <name evidence="1" type="ORF">ElP_75100</name>
</gene>
<dbReference type="AlphaFoldDB" id="A0A518HFB6"/>